<dbReference type="InterPro" id="IPR052841">
    <property type="entry name" value="PMP_oxidase-like"/>
</dbReference>
<dbReference type="Pfam" id="PF01243">
    <property type="entry name" value="PNPOx_N"/>
    <property type="match status" value="1"/>
</dbReference>
<dbReference type="PANTHER" id="PTHR28040">
    <property type="entry name" value="PYRIDOXAMINE 5'-PHOSPHATE OXIDASE YLR456W HOMOLOG-RELATED"/>
    <property type="match status" value="1"/>
</dbReference>
<organism evidence="2 3">
    <name type="scientific">Pichia californica</name>
    <dbReference type="NCBI Taxonomy" id="460514"/>
    <lineage>
        <taxon>Eukaryota</taxon>
        <taxon>Fungi</taxon>
        <taxon>Dikarya</taxon>
        <taxon>Ascomycota</taxon>
        <taxon>Saccharomycotina</taxon>
        <taxon>Pichiomycetes</taxon>
        <taxon>Pichiales</taxon>
        <taxon>Pichiaceae</taxon>
        <taxon>Pichia</taxon>
    </lineage>
</organism>
<comment type="caution">
    <text evidence="2">The sequence shown here is derived from an EMBL/GenBank/DDBJ whole genome shotgun (WGS) entry which is preliminary data.</text>
</comment>
<protein>
    <recommendedName>
        <fullName evidence="1">Pyridoxamine 5'-phosphate oxidase N-terminal domain-containing protein</fullName>
    </recommendedName>
</protein>
<dbReference type="EMBL" id="PUHW01000249">
    <property type="protein sequence ID" value="KAG0687525.1"/>
    <property type="molecule type" value="Genomic_DNA"/>
</dbReference>
<feature type="domain" description="Pyridoxamine 5'-phosphate oxidase N-terminal" evidence="1">
    <location>
        <begin position="7"/>
        <end position="133"/>
    </location>
</feature>
<gene>
    <name evidence="2" type="ORF">C6P40_002221</name>
</gene>
<dbReference type="GO" id="GO:0005737">
    <property type="term" value="C:cytoplasm"/>
    <property type="evidence" value="ECO:0007669"/>
    <property type="project" value="TreeGrafter"/>
</dbReference>
<proteinExistence type="predicted"/>
<sequence>MTSGPLTPSVLDLLSHSRFLHLATCSDNVPHVSLMNYTFIEPNEDRSCSFLKDFKNLILLATSKNTQKFINLEKNGKCSILLHDWITNNSVHTDNNNVLKLLQSINQSEVGDLSVTLDGHVVKFLLDNKSEEYEFFKQLHLQKNPDAKAFVEGDDVAFILIQVDESKVSDSNNNVSKFK</sequence>
<keyword evidence="3" id="KW-1185">Reference proteome</keyword>
<name>A0A9P6WI06_9ASCO</name>
<dbReference type="AlphaFoldDB" id="A0A9P6WI06"/>
<reference evidence="2" key="1">
    <citation type="submission" date="2020-11" db="EMBL/GenBank/DDBJ databases">
        <title>Kefir isolates.</title>
        <authorList>
            <person name="Marcisauskas S."/>
            <person name="Kim Y."/>
            <person name="Blasche S."/>
        </authorList>
    </citation>
    <scope>NUCLEOTIDE SEQUENCE</scope>
    <source>
        <strain evidence="2">Olga-1</strain>
    </source>
</reference>
<evidence type="ECO:0000313" key="2">
    <source>
        <dbReference type="EMBL" id="KAG0687525.1"/>
    </source>
</evidence>
<dbReference type="Gene3D" id="2.30.110.10">
    <property type="entry name" value="Electron Transport, Fmn-binding Protein, Chain A"/>
    <property type="match status" value="1"/>
</dbReference>
<dbReference type="PANTHER" id="PTHR28040:SF1">
    <property type="entry name" value="PYRIDOXAMINE 5'-PHOSPHATE OXIDASE YLR456W HOMOLOG-RELATED"/>
    <property type="match status" value="1"/>
</dbReference>
<dbReference type="InterPro" id="IPR011576">
    <property type="entry name" value="Pyridox_Oxase_N"/>
</dbReference>
<evidence type="ECO:0000259" key="1">
    <source>
        <dbReference type="Pfam" id="PF01243"/>
    </source>
</evidence>
<evidence type="ECO:0000313" key="3">
    <source>
        <dbReference type="Proteomes" id="UP000697127"/>
    </source>
</evidence>
<dbReference type="OrthoDB" id="5300823at2759"/>
<dbReference type="GO" id="GO:0005634">
    <property type="term" value="C:nucleus"/>
    <property type="evidence" value="ECO:0007669"/>
    <property type="project" value="TreeGrafter"/>
</dbReference>
<dbReference type="SUPFAM" id="SSF50475">
    <property type="entry name" value="FMN-binding split barrel"/>
    <property type="match status" value="1"/>
</dbReference>
<accession>A0A9P6WI06</accession>
<dbReference type="Proteomes" id="UP000697127">
    <property type="component" value="Unassembled WGS sequence"/>
</dbReference>
<dbReference type="InterPro" id="IPR012349">
    <property type="entry name" value="Split_barrel_FMN-bd"/>
</dbReference>